<dbReference type="InterPro" id="IPR003439">
    <property type="entry name" value="ABC_transporter-like_ATP-bd"/>
</dbReference>
<dbReference type="AlphaFoldDB" id="A0A2P4YJZ0"/>
<evidence type="ECO:0000313" key="3">
    <source>
        <dbReference type="EMBL" id="POM78106.1"/>
    </source>
</evidence>
<dbReference type="Proteomes" id="UP000237271">
    <property type="component" value="Unassembled WGS sequence"/>
</dbReference>
<reference evidence="3 4" key="1">
    <citation type="journal article" date="2017" name="Genome Biol. Evol.">
        <title>Phytophthora megakarya and P. palmivora, closely related causal agents of cacao black pod rot, underwent increases in genome sizes and gene numbers by different mechanisms.</title>
        <authorList>
            <person name="Ali S.S."/>
            <person name="Shao J."/>
            <person name="Lary D.J."/>
            <person name="Kronmiller B."/>
            <person name="Shen D."/>
            <person name="Strem M.D."/>
            <person name="Amoako-Attah I."/>
            <person name="Akrofi A.Y."/>
            <person name="Begoude B.A."/>
            <person name="Ten Hoopen G.M."/>
            <person name="Coulibaly K."/>
            <person name="Kebe B.I."/>
            <person name="Melnick R.L."/>
            <person name="Guiltinan M.J."/>
            <person name="Tyler B.M."/>
            <person name="Meinhardt L.W."/>
            <person name="Bailey B.A."/>
        </authorList>
    </citation>
    <scope>NUCLEOTIDE SEQUENCE [LARGE SCALE GENOMIC DNA]</scope>
    <source>
        <strain evidence="4">sbr112.9</strain>
    </source>
</reference>
<dbReference type="SUPFAM" id="SSF52540">
    <property type="entry name" value="P-loop containing nucleoside triphosphate hydrolases"/>
    <property type="match status" value="1"/>
</dbReference>
<sequence length="211" mass="23457">MEKALGKCFPQMEVRFKDVSISVDIVVKDTDDIKTELPTLTNAITTKYHEIRSTKNVVKQQILKNVSGVFKPGTMTLMLGQPGSGKSSLMKLLSGRFPKGKNISIEGEVLYNGTPAAELSNQLPHLVSYVPQRDEHYSLLTVNETMKFAHACCGGDLHEHWKKQLVNGTPEENSQALDALQKKYQNYSDEVIGYLGLKNCQNTIVGDAMLR</sequence>
<dbReference type="Gene3D" id="3.40.50.300">
    <property type="entry name" value="P-loop containing nucleotide triphosphate hydrolases"/>
    <property type="match status" value="1"/>
</dbReference>
<accession>A0A2P4YJZ0</accession>
<evidence type="ECO:0000256" key="1">
    <source>
        <dbReference type="ARBA" id="ARBA00022448"/>
    </source>
</evidence>
<keyword evidence="1" id="KW-0813">Transport</keyword>
<dbReference type="EMBL" id="NCKW01002157">
    <property type="protein sequence ID" value="POM78106.1"/>
    <property type="molecule type" value="Genomic_DNA"/>
</dbReference>
<dbReference type="PANTHER" id="PTHR19241">
    <property type="entry name" value="ATP-BINDING CASSETTE TRANSPORTER"/>
    <property type="match status" value="1"/>
</dbReference>
<dbReference type="GO" id="GO:0016887">
    <property type="term" value="F:ATP hydrolysis activity"/>
    <property type="evidence" value="ECO:0007669"/>
    <property type="project" value="InterPro"/>
</dbReference>
<feature type="non-terminal residue" evidence="3">
    <location>
        <position position="211"/>
    </location>
</feature>
<name>A0A2P4YJZ0_9STRA</name>
<dbReference type="GO" id="GO:0005524">
    <property type="term" value="F:ATP binding"/>
    <property type="evidence" value="ECO:0007669"/>
    <property type="project" value="InterPro"/>
</dbReference>
<comment type="caution">
    <text evidence="3">The sequence shown here is derived from an EMBL/GenBank/DDBJ whole genome shotgun (WGS) entry which is preliminary data.</text>
</comment>
<evidence type="ECO:0000259" key="2">
    <source>
        <dbReference type="Pfam" id="PF00005"/>
    </source>
</evidence>
<gene>
    <name evidence="3" type="ORF">PHPALM_4408</name>
</gene>
<proteinExistence type="predicted"/>
<keyword evidence="4" id="KW-1185">Reference proteome</keyword>
<dbReference type="OrthoDB" id="113443at2759"/>
<feature type="domain" description="ABC transporter" evidence="2">
    <location>
        <begin position="63"/>
        <end position="202"/>
    </location>
</feature>
<protein>
    <recommendedName>
        <fullName evidence="2">ABC transporter domain-containing protein</fullName>
    </recommendedName>
</protein>
<organism evidence="3 4">
    <name type="scientific">Phytophthora palmivora</name>
    <dbReference type="NCBI Taxonomy" id="4796"/>
    <lineage>
        <taxon>Eukaryota</taxon>
        <taxon>Sar</taxon>
        <taxon>Stramenopiles</taxon>
        <taxon>Oomycota</taxon>
        <taxon>Peronosporomycetes</taxon>
        <taxon>Peronosporales</taxon>
        <taxon>Peronosporaceae</taxon>
        <taxon>Phytophthora</taxon>
    </lineage>
</organism>
<evidence type="ECO:0000313" key="4">
    <source>
        <dbReference type="Proteomes" id="UP000237271"/>
    </source>
</evidence>
<dbReference type="InterPro" id="IPR027417">
    <property type="entry name" value="P-loop_NTPase"/>
</dbReference>
<dbReference type="Pfam" id="PF00005">
    <property type="entry name" value="ABC_tran"/>
    <property type="match status" value="1"/>
</dbReference>